<dbReference type="Gene3D" id="3.40.50.300">
    <property type="entry name" value="P-loop containing nucleotide triphosphate hydrolases"/>
    <property type="match status" value="1"/>
</dbReference>
<protein>
    <submittedName>
        <fullName evidence="2">ParA family protein</fullName>
    </submittedName>
</protein>
<comment type="caution">
    <text evidence="2">The sequence shown here is derived from an EMBL/GenBank/DDBJ whole genome shotgun (WGS) entry which is preliminary data.</text>
</comment>
<dbReference type="SUPFAM" id="SSF52540">
    <property type="entry name" value="P-loop containing nucleoside triphosphate hydrolases"/>
    <property type="match status" value="1"/>
</dbReference>
<dbReference type="InterPro" id="IPR025669">
    <property type="entry name" value="AAA_dom"/>
</dbReference>
<proteinExistence type="predicted"/>
<sequence length="257" mass="29279">MIISVFGKNGAGKTSISIHLAKAFAQKNNFVSIVSLEMRYGSLQRSMAVDVSEEKSIINILTQDDIKDYFTRYDDNIYIASLANADDITKYDAINNLAKDDTILAAFIKKLDSNFDITIIDLTELIIDPFTFFVIKNSDYFINVTESRADGLAFANSHKEIIASIIDNEKVINVINKHDEAIVNLNTIKSIYGDVDLCIDFNIDDIKKERENQLSKNLLEKGEELMKIIEKRNGCQDNKEEVKPKMTKEVFKKLFRR</sequence>
<dbReference type="InterPro" id="IPR027417">
    <property type="entry name" value="P-loop_NTPase"/>
</dbReference>
<dbReference type="RefSeq" id="WP_144015714.1">
    <property type="nucleotide sequence ID" value="NZ_VJXW01000003.1"/>
</dbReference>
<evidence type="ECO:0000259" key="1">
    <source>
        <dbReference type="Pfam" id="PF13614"/>
    </source>
</evidence>
<name>A0A552VC48_9FIRM</name>
<organism evidence="2 3">
    <name type="scientific">Criibacterium bergeronii</name>
    <dbReference type="NCBI Taxonomy" id="1871336"/>
    <lineage>
        <taxon>Bacteria</taxon>
        <taxon>Bacillati</taxon>
        <taxon>Bacillota</taxon>
        <taxon>Clostridia</taxon>
        <taxon>Peptostreptococcales</taxon>
        <taxon>Filifactoraceae</taxon>
        <taxon>Criibacterium</taxon>
    </lineage>
</organism>
<gene>
    <name evidence="2" type="ORF">FL857_03335</name>
</gene>
<accession>A0A552VC48</accession>
<reference evidence="2 3" key="1">
    <citation type="submission" date="2019-07" db="EMBL/GenBank/DDBJ databases">
        <title>Criibacterium bergeronii gen. nov., sp. nov. isolated from human clinical samples.</title>
        <authorList>
            <person name="Maheux A.F."/>
            <person name="Boudreau D.K."/>
            <person name="Berube E."/>
            <person name="Brodeur S."/>
            <person name="Bernard K.A."/>
            <person name="Abed J.Y."/>
            <person name="Ducrey E."/>
            <person name="Guay E.F."/>
            <person name="Raymond F."/>
            <person name="Corbeil J."/>
            <person name="Domingo M.-C."/>
            <person name="Roy P.H."/>
            <person name="Boissinot M."/>
            <person name="Tocheva E.I."/>
            <person name="Omar R.F."/>
        </authorList>
    </citation>
    <scope>NUCLEOTIDE SEQUENCE [LARGE SCALE GENOMIC DNA]</scope>
    <source>
        <strain evidence="2 3">CCRI-24246</strain>
    </source>
</reference>
<feature type="domain" description="AAA" evidence="1">
    <location>
        <begin position="7"/>
        <end position="142"/>
    </location>
</feature>
<dbReference type="Proteomes" id="UP000319424">
    <property type="component" value="Unassembled WGS sequence"/>
</dbReference>
<evidence type="ECO:0000313" key="2">
    <source>
        <dbReference type="EMBL" id="TRW28037.1"/>
    </source>
</evidence>
<dbReference type="EMBL" id="VJXW01000003">
    <property type="protein sequence ID" value="TRW28037.1"/>
    <property type="molecule type" value="Genomic_DNA"/>
</dbReference>
<evidence type="ECO:0000313" key="3">
    <source>
        <dbReference type="Proteomes" id="UP000319424"/>
    </source>
</evidence>
<dbReference type="Pfam" id="PF13614">
    <property type="entry name" value="AAA_31"/>
    <property type="match status" value="1"/>
</dbReference>
<dbReference type="AlphaFoldDB" id="A0A552VC48"/>